<dbReference type="AlphaFoldDB" id="A0AAE0EIZ3"/>
<organism evidence="2 3">
    <name type="scientific">Dipteronia sinensis</name>
    <dbReference type="NCBI Taxonomy" id="43782"/>
    <lineage>
        <taxon>Eukaryota</taxon>
        <taxon>Viridiplantae</taxon>
        <taxon>Streptophyta</taxon>
        <taxon>Embryophyta</taxon>
        <taxon>Tracheophyta</taxon>
        <taxon>Spermatophyta</taxon>
        <taxon>Magnoliopsida</taxon>
        <taxon>eudicotyledons</taxon>
        <taxon>Gunneridae</taxon>
        <taxon>Pentapetalae</taxon>
        <taxon>rosids</taxon>
        <taxon>malvids</taxon>
        <taxon>Sapindales</taxon>
        <taxon>Sapindaceae</taxon>
        <taxon>Hippocastanoideae</taxon>
        <taxon>Acereae</taxon>
        <taxon>Dipteronia</taxon>
    </lineage>
</organism>
<accession>A0AAE0EIZ3</accession>
<dbReference type="EMBL" id="JANJYJ010000001">
    <property type="protein sequence ID" value="KAK3230106.1"/>
    <property type="molecule type" value="Genomic_DNA"/>
</dbReference>
<dbReference type="Pfam" id="PF03108">
    <property type="entry name" value="DBD_Tnp_Mut"/>
    <property type="match status" value="1"/>
</dbReference>
<dbReference type="Proteomes" id="UP001281410">
    <property type="component" value="Unassembled WGS sequence"/>
</dbReference>
<evidence type="ECO:0000259" key="1">
    <source>
        <dbReference type="Pfam" id="PF03108"/>
    </source>
</evidence>
<gene>
    <name evidence="2" type="ORF">Dsin_001987</name>
</gene>
<name>A0AAE0EIZ3_9ROSI</name>
<proteinExistence type="predicted"/>
<evidence type="ECO:0000313" key="3">
    <source>
        <dbReference type="Proteomes" id="UP001281410"/>
    </source>
</evidence>
<keyword evidence="3" id="KW-1185">Reference proteome</keyword>
<sequence>MFKDKSTLKRAVGLYAFAKRFEYTVSLSSNTRFTLECTQRCYGWVLQAWKSNRGTYWHLKSFVNKHTCDKNDNYNIEFKCVSACVIGDLFASKFS</sequence>
<dbReference type="InterPro" id="IPR004332">
    <property type="entry name" value="Transposase_MuDR"/>
</dbReference>
<comment type="caution">
    <text evidence="2">The sequence shown here is derived from an EMBL/GenBank/DDBJ whole genome shotgun (WGS) entry which is preliminary data.</text>
</comment>
<feature type="domain" description="Transposase MuDR plant" evidence="1">
    <location>
        <begin position="2"/>
        <end position="51"/>
    </location>
</feature>
<evidence type="ECO:0000313" key="2">
    <source>
        <dbReference type="EMBL" id="KAK3230106.1"/>
    </source>
</evidence>
<reference evidence="2" key="1">
    <citation type="journal article" date="2023" name="Plant J.">
        <title>Genome sequences and population genomics provide insights into the demographic history, inbreeding, and mutation load of two 'living fossil' tree species of Dipteronia.</title>
        <authorList>
            <person name="Feng Y."/>
            <person name="Comes H.P."/>
            <person name="Chen J."/>
            <person name="Zhu S."/>
            <person name="Lu R."/>
            <person name="Zhang X."/>
            <person name="Li P."/>
            <person name="Qiu J."/>
            <person name="Olsen K.M."/>
            <person name="Qiu Y."/>
        </authorList>
    </citation>
    <scope>NUCLEOTIDE SEQUENCE</scope>
    <source>
        <strain evidence="2">NBL</strain>
    </source>
</reference>
<protein>
    <recommendedName>
        <fullName evidence="1">Transposase MuDR plant domain-containing protein</fullName>
    </recommendedName>
</protein>